<organism evidence="1">
    <name type="scientific">Leptolyngbya sp. NK1-12</name>
    <dbReference type="NCBI Taxonomy" id="2547451"/>
    <lineage>
        <taxon>Bacteria</taxon>
        <taxon>Bacillati</taxon>
        <taxon>Cyanobacteriota</taxon>
        <taxon>Cyanophyceae</taxon>
        <taxon>Leptolyngbyales</taxon>
        <taxon>Leptolyngbyaceae</taxon>
        <taxon>Leptolyngbya group</taxon>
        <taxon>Leptolyngbya</taxon>
    </lineage>
</organism>
<evidence type="ECO:0000313" key="1">
    <source>
        <dbReference type="EMBL" id="WNZ21782.1"/>
    </source>
</evidence>
<gene>
    <name evidence="1" type="ORF">HJG54_02120</name>
</gene>
<sequence>MAALFNALLQRRLNALSSANTSLILPERLAQIDLLRNAAANKNFPKYPHKKAPTPLFTAGELKHSSKYETDQRPVCHRSSHVLASLGDQESKLTKVPVFLIFRMAANYRFFGLIL</sequence>
<name>A0AA97AIE5_9CYAN</name>
<dbReference type="RefSeq" id="WP_316433082.1">
    <property type="nucleotide sequence ID" value="NZ_CP053586.1"/>
</dbReference>
<reference evidence="1" key="1">
    <citation type="submission" date="2020-05" db="EMBL/GenBank/DDBJ databases">
        <authorList>
            <person name="Zhu T."/>
            <person name="Keshari N."/>
            <person name="Lu X."/>
        </authorList>
    </citation>
    <scope>NUCLEOTIDE SEQUENCE</scope>
    <source>
        <strain evidence="1">NK1-12</strain>
    </source>
</reference>
<dbReference type="AlphaFoldDB" id="A0AA97AIE5"/>
<accession>A0AA97AIE5</accession>
<dbReference type="EMBL" id="CP053586">
    <property type="protein sequence ID" value="WNZ21782.1"/>
    <property type="molecule type" value="Genomic_DNA"/>
</dbReference>
<protein>
    <submittedName>
        <fullName evidence="1">Uncharacterized protein</fullName>
    </submittedName>
</protein>
<proteinExistence type="predicted"/>